<dbReference type="GO" id="GO:0006206">
    <property type="term" value="P:pyrimidine nucleobase metabolic process"/>
    <property type="evidence" value="ECO:0007669"/>
    <property type="project" value="UniProtKB-UniRule"/>
</dbReference>
<evidence type="ECO:0000256" key="2">
    <source>
        <dbReference type="ARBA" id="ARBA00022801"/>
    </source>
</evidence>
<evidence type="ECO:0000256" key="5">
    <source>
        <dbReference type="HAMAP-Rule" id="MF_01433"/>
    </source>
</evidence>
<dbReference type="GO" id="GO:0046133">
    <property type="term" value="P:pyrimidine ribonucleoside catabolic process"/>
    <property type="evidence" value="ECO:0007669"/>
    <property type="project" value="InterPro"/>
</dbReference>
<gene>
    <name evidence="5 7" type="primary">rihB</name>
    <name evidence="7" type="ORF">NCTC9117_02358</name>
</gene>
<dbReference type="CDD" id="cd02651">
    <property type="entry name" value="nuc_hydro_IU_UC_XIUA"/>
    <property type="match status" value="1"/>
</dbReference>
<dbReference type="EC" id="3.2.2.8" evidence="5"/>
<dbReference type="EMBL" id="UGDC01000003">
    <property type="protein sequence ID" value="STJ79769.1"/>
    <property type="molecule type" value="Genomic_DNA"/>
</dbReference>
<feature type="binding site" evidence="5">
    <location>
        <position position="11"/>
    </location>
    <ligand>
        <name>Ca(2+)</name>
        <dbReference type="ChEBI" id="CHEBI:29108"/>
    </ligand>
</feature>
<feature type="binding site" evidence="5">
    <location>
        <position position="16"/>
    </location>
    <ligand>
        <name>Ca(2+)</name>
        <dbReference type="ChEBI" id="CHEBI:29108"/>
    </ligand>
</feature>
<sequence length="313" mass="33775">MEKRKIILDCDPGHDDAIAIMMAAKHPAIDLLGITIVAGNQTLDKTLINGLNVCQKLEINVPVYAGMPQPIMRQQIVADNIHGETGLDGPVFEPLTRQAESTHAVKYIIDTLMANDGDITLVPVGPLSNIAVAMRMQPAILPKIREIVLMGGAYGTGNFTPSAEFNIFADPEAARVVFTSGVPLVMMGLDLTNQTVCTPDVIARMERAGGPAGELFSDIMNFTLKTQFENYGLAGGPVHDATCIGYLINPDGIKTQEMYVEVDVNSGPCYGRTVCDELGVLGKPANTKVGITIDTDWFWGLVEECVRGYIKTH</sequence>
<evidence type="ECO:0000313" key="7">
    <source>
        <dbReference type="EMBL" id="STJ79769.1"/>
    </source>
</evidence>
<dbReference type="InterPro" id="IPR023186">
    <property type="entry name" value="IUNH"/>
</dbReference>
<dbReference type="Gene3D" id="3.90.245.10">
    <property type="entry name" value="Ribonucleoside hydrolase-like"/>
    <property type="match status" value="1"/>
</dbReference>
<dbReference type="SUPFAM" id="SSF53590">
    <property type="entry name" value="Nucleoside hydrolase"/>
    <property type="match status" value="1"/>
</dbReference>
<feature type="binding site" evidence="5">
    <location>
        <position position="227"/>
    </location>
    <ligand>
        <name>substrate</name>
    </ligand>
</feature>
<evidence type="ECO:0000313" key="8">
    <source>
        <dbReference type="Proteomes" id="UP000254785"/>
    </source>
</evidence>
<dbReference type="RefSeq" id="WP_032162389.1">
    <property type="nucleotide sequence ID" value="NZ_BFJP01000042.1"/>
</dbReference>
<feature type="active site" description="Proton acceptor" evidence="5">
    <location>
        <position position="11"/>
    </location>
</feature>
<dbReference type="InterPro" id="IPR036452">
    <property type="entry name" value="Ribo_hydro-like"/>
</dbReference>
<dbReference type="InterPro" id="IPR015910">
    <property type="entry name" value="I/U_nuclsd_hydro_CS"/>
</dbReference>
<dbReference type="InterPro" id="IPR001910">
    <property type="entry name" value="Inosine/uridine_hydrolase_dom"/>
</dbReference>
<dbReference type="NCBIfam" id="NF007417">
    <property type="entry name" value="PRK09955.1"/>
    <property type="match status" value="1"/>
</dbReference>
<feature type="binding site" evidence="5">
    <location>
        <position position="124"/>
    </location>
    <ligand>
        <name>Ca(2+)</name>
        <dbReference type="ChEBI" id="CHEBI:29108"/>
    </ligand>
</feature>
<dbReference type="PANTHER" id="PTHR12304:SF4">
    <property type="entry name" value="URIDINE NUCLEOSIDASE"/>
    <property type="match status" value="1"/>
</dbReference>
<feature type="binding site" evidence="5">
    <location>
        <position position="239"/>
    </location>
    <ligand>
        <name>substrate</name>
    </ligand>
</feature>
<dbReference type="FunFam" id="3.90.245.10:FF:000003">
    <property type="entry name" value="Pyrimidine-specific ribonucleoside hydrolase RihB"/>
    <property type="match status" value="1"/>
</dbReference>
<proteinExistence type="inferred from homology"/>
<dbReference type="PANTHER" id="PTHR12304">
    <property type="entry name" value="INOSINE-URIDINE PREFERRING NUCLEOSIDE HYDROLASE"/>
    <property type="match status" value="1"/>
</dbReference>
<evidence type="ECO:0000259" key="6">
    <source>
        <dbReference type="Pfam" id="PF01156"/>
    </source>
</evidence>
<keyword evidence="2 5" id="KW-0378">Hydrolase</keyword>
<dbReference type="InterPro" id="IPR022977">
    <property type="entry name" value="Pyrim_hydro_RihB"/>
</dbReference>
<dbReference type="Pfam" id="PF01156">
    <property type="entry name" value="IU_nuc_hydro"/>
    <property type="match status" value="1"/>
</dbReference>
<name>A0A024L1Q5_ECOLX</name>
<feature type="domain" description="Inosine/uridine-preferring nucleoside hydrolase" evidence="6">
    <location>
        <begin position="6"/>
        <end position="299"/>
    </location>
</feature>
<reference evidence="7 8" key="1">
    <citation type="submission" date="2018-06" db="EMBL/GenBank/DDBJ databases">
        <authorList>
            <consortium name="Pathogen Informatics"/>
            <person name="Doyle S."/>
        </authorList>
    </citation>
    <scope>NUCLEOTIDE SEQUENCE [LARGE SCALE GENOMIC DNA]</scope>
    <source>
        <strain evidence="7 8">NCTC9117</strain>
    </source>
</reference>
<feature type="binding site" evidence="5">
    <location>
        <position position="240"/>
    </location>
    <ligand>
        <name>Ca(2+)</name>
        <dbReference type="ChEBI" id="CHEBI:29108"/>
    </ligand>
</feature>
<keyword evidence="4 5" id="KW-0326">Glycosidase</keyword>
<dbReference type="GO" id="GO:0006152">
    <property type="term" value="P:purine nucleoside catabolic process"/>
    <property type="evidence" value="ECO:0007669"/>
    <property type="project" value="TreeGrafter"/>
</dbReference>
<dbReference type="AlphaFoldDB" id="A0A024L1Q5"/>
<dbReference type="GO" id="GO:0008477">
    <property type="term" value="F:purine nucleosidase activity"/>
    <property type="evidence" value="ECO:0007669"/>
    <property type="project" value="TreeGrafter"/>
</dbReference>
<organism evidence="7 8">
    <name type="scientific">Escherichia coli</name>
    <dbReference type="NCBI Taxonomy" id="562"/>
    <lineage>
        <taxon>Bacteria</taxon>
        <taxon>Pseudomonadati</taxon>
        <taxon>Pseudomonadota</taxon>
        <taxon>Gammaproteobacteria</taxon>
        <taxon>Enterobacterales</taxon>
        <taxon>Enterobacteriaceae</taxon>
        <taxon>Escherichia</taxon>
    </lineage>
</organism>
<comment type="cofactor">
    <cofactor evidence="5">
        <name>Ca(2+)</name>
        <dbReference type="ChEBI" id="CHEBI:29108"/>
    </cofactor>
    <text evidence="5">Binds 1 Ca(2+) ion per monomer.</text>
</comment>
<evidence type="ECO:0000256" key="4">
    <source>
        <dbReference type="ARBA" id="ARBA00023295"/>
    </source>
</evidence>
<evidence type="ECO:0000256" key="1">
    <source>
        <dbReference type="ARBA" id="ARBA00022723"/>
    </source>
</evidence>
<comment type="similarity">
    <text evidence="5">Belongs to the IUNH family. RihB subfamily.</text>
</comment>
<dbReference type="HAMAP" id="MF_01433">
    <property type="entry name" value="Pyrim_hydro_RihB"/>
    <property type="match status" value="1"/>
</dbReference>
<accession>A0A024L1Q5</accession>
<dbReference type="PROSITE" id="PS01247">
    <property type="entry name" value="IUNH"/>
    <property type="match status" value="1"/>
</dbReference>
<dbReference type="GO" id="GO:0005829">
    <property type="term" value="C:cytosol"/>
    <property type="evidence" value="ECO:0007669"/>
    <property type="project" value="TreeGrafter"/>
</dbReference>
<comment type="function">
    <text evidence="5">Hydrolyzes cytidine or uridine to ribose and cytosine or uracil, respectively. Has a clear preference for cytidine over uridine. Strictly specific for ribonucleosides.</text>
</comment>
<keyword evidence="1 5" id="KW-0479">Metal-binding</keyword>
<keyword evidence="3 5" id="KW-0106">Calcium</keyword>
<protein>
    <recommendedName>
        <fullName evidence="5">Pyrimidine-specific ribonucleoside hydrolase RihB</fullName>
        <ecNumber evidence="5">3.2.2.8</ecNumber>
    </recommendedName>
    <alternativeName>
        <fullName evidence="5">Cytidine/uridine-specific hydrolase</fullName>
    </alternativeName>
</protein>
<dbReference type="GO" id="GO:0045437">
    <property type="term" value="F:uridine nucleosidase activity"/>
    <property type="evidence" value="ECO:0007669"/>
    <property type="project" value="UniProtKB-ARBA"/>
</dbReference>
<comment type="catalytic activity">
    <reaction evidence="5">
        <text>a pyrimidine ribonucleoside + H2O = a pyrimidine nucleobase + D-ribose</text>
        <dbReference type="Rhea" id="RHEA:56816"/>
        <dbReference type="ChEBI" id="CHEBI:15377"/>
        <dbReference type="ChEBI" id="CHEBI:26432"/>
        <dbReference type="ChEBI" id="CHEBI:47013"/>
        <dbReference type="ChEBI" id="CHEBI:141014"/>
        <dbReference type="EC" id="3.2.2.8"/>
    </reaction>
</comment>
<dbReference type="GO" id="GO:0005509">
    <property type="term" value="F:calcium ion binding"/>
    <property type="evidence" value="ECO:0007669"/>
    <property type="project" value="UniProtKB-UniRule"/>
</dbReference>
<comment type="subunit">
    <text evidence="5">Homotetramer.</text>
</comment>
<dbReference type="Proteomes" id="UP000254785">
    <property type="component" value="Unassembled WGS sequence"/>
</dbReference>
<evidence type="ECO:0000256" key="3">
    <source>
        <dbReference type="ARBA" id="ARBA00022837"/>
    </source>
</evidence>